<accession>A0A2T1DFX5</accession>
<dbReference type="PANTHER" id="PTHR43308">
    <property type="entry name" value="OUTER MEMBRANE PROTEIN ALPHA-RELATED"/>
    <property type="match status" value="1"/>
</dbReference>
<keyword evidence="6" id="KW-1185">Reference proteome</keyword>
<comment type="similarity">
    <text evidence="1 2">Belongs to the OprB family.</text>
</comment>
<protein>
    <recommendedName>
        <fullName evidence="4">SLH domain-containing protein</fullName>
    </recommendedName>
</protein>
<dbReference type="AlphaFoldDB" id="A0A2T1DFX5"/>
<dbReference type="PANTHER" id="PTHR43308:SF1">
    <property type="entry name" value="OUTER MEMBRANE PROTEIN ALPHA"/>
    <property type="match status" value="1"/>
</dbReference>
<dbReference type="STRING" id="1920490.GCA_001895925_04613"/>
<dbReference type="EMBL" id="PVWG01000010">
    <property type="protein sequence ID" value="PSB19410.1"/>
    <property type="molecule type" value="Genomic_DNA"/>
</dbReference>
<dbReference type="RefSeq" id="WP_073071819.1">
    <property type="nucleotide sequence ID" value="NZ_MPPI01000013.1"/>
</dbReference>
<dbReference type="InterPro" id="IPR001119">
    <property type="entry name" value="SLH_dom"/>
</dbReference>
<dbReference type="Gene3D" id="2.40.160.180">
    <property type="entry name" value="Carbohydrate-selective porin OprB"/>
    <property type="match status" value="1"/>
</dbReference>
<reference evidence="5 6" key="1">
    <citation type="submission" date="2018-02" db="EMBL/GenBank/DDBJ databases">
        <authorList>
            <person name="Cohen D.B."/>
            <person name="Kent A.D."/>
        </authorList>
    </citation>
    <scope>NUCLEOTIDE SEQUENCE [LARGE SCALE GENOMIC DNA]</scope>
    <source>
        <strain evidence="5 6">ULC007</strain>
    </source>
</reference>
<dbReference type="InterPro" id="IPR038673">
    <property type="entry name" value="OprB_sf"/>
</dbReference>
<evidence type="ECO:0000259" key="4">
    <source>
        <dbReference type="PROSITE" id="PS51272"/>
    </source>
</evidence>
<dbReference type="InterPro" id="IPR047684">
    <property type="entry name" value="Por_som-like"/>
</dbReference>
<evidence type="ECO:0000256" key="2">
    <source>
        <dbReference type="RuleBase" id="RU363072"/>
    </source>
</evidence>
<dbReference type="Proteomes" id="UP000238634">
    <property type="component" value="Unassembled WGS sequence"/>
</dbReference>
<gene>
    <name evidence="5" type="ORF">C7B65_10825</name>
</gene>
<dbReference type="Pfam" id="PF04966">
    <property type="entry name" value="OprB"/>
    <property type="match status" value="1"/>
</dbReference>
<dbReference type="OrthoDB" id="568669at2"/>
<dbReference type="GO" id="GO:0016020">
    <property type="term" value="C:membrane"/>
    <property type="evidence" value="ECO:0007669"/>
    <property type="project" value="InterPro"/>
</dbReference>
<dbReference type="GO" id="GO:0015288">
    <property type="term" value="F:porin activity"/>
    <property type="evidence" value="ECO:0007669"/>
    <property type="project" value="InterPro"/>
</dbReference>
<dbReference type="NCBIfam" id="NF033921">
    <property type="entry name" value="por_somb"/>
    <property type="match status" value="1"/>
</dbReference>
<name>A0A2T1DFX5_9CYAN</name>
<evidence type="ECO:0000313" key="5">
    <source>
        <dbReference type="EMBL" id="PSB19410.1"/>
    </source>
</evidence>
<keyword evidence="2" id="KW-0732">Signal</keyword>
<organism evidence="5 6">
    <name type="scientific">Phormidesmis priestleyi ULC007</name>
    <dbReference type="NCBI Taxonomy" id="1920490"/>
    <lineage>
        <taxon>Bacteria</taxon>
        <taxon>Bacillati</taxon>
        <taxon>Cyanobacteriota</taxon>
        <taxon>Cyanophyceae</taxon>
        <taxon>Leptolyngbyales</taxon>
        <taxon>Leptolyngbyaceae</taxon>
        <taxon>Phormidesmis</taxon>
    </lineage>
</organism>
<feature type="chain" id="PRO_5015368074" description="SLH domain-containing protein" evidence="2">
    <location>
        <begin position="29"/>
        <end position="649"/>
    </location>
</feature>
<reference evidence="5 6" key="2">
    <citation type="submission" date="2018-03" db="EMBL/GenBank/DDBJ databases">
        <title>The ancient ancestry and fast evolution of plastids.</title>
        <authorList>
            <person name="Moore K.R."/>
            <person name="Magnabosco C."/>
            <person name="Momper L."/>
            <person name="Gold D.A."/>
            <person name="Bosak T."/>
            <person name="Fournier G.P."/>
        </authorList>
    </citation>
    <scope>NUCLEOTIDE SEQUENCE [LARGE SCALE GENOMIC DNA]</scope>
    <source>
        <strain evidence="5 6">ULC007</strain>
    </source>
</reference>
<dbReference type="PROSITE" id="PS51272">
    <property type="entry name" value="SLH"/>
    <property type="match status" value="1"/>
</dbReference>
<feature type="coiled-coil region" evidence="3">
    <location>
        <begin position="218"/>
        <end position="245"/>
    </location>
</feature>
<evidence type="ECO:0000256" key="3">
    <source>
        <dbReference type="SAM" id="Coils"/>
    </source>
</evidence>
<keyword evidence="3" id="KW-0175">Coiled coil</keyword>
<feature type="domain" description="SLH" evidence="4">
    <location>
        <begin position="137"/>
        <end position="201"/>
    </location>
</feature>
<feature type="signal peptide" evidence="2">
    <location>
        <begin position="1"/>
        <end position="28"/>
    </location>
</feature>
<dbReference type="InterPro" id="IPR051465">
    <property type="entry name" value="Cell_Envelope_Struct_Comp"/>
</dbReference>
<dbReference type="GO" id="GO:0008643">
    <property type="term" value="P:carbohydrate transport"/>
    <property type="evidence" value="ECO:0007669"/>
    <property type="project" value="InterPro"/>
</dbReference>
<dbReference type="InterPro" id="IPR007049">
    <property type="entry name" value="Carb-sel_porin_OprB"/>
</dbReference>
<evidence type="ECO:0000256" key="1">
    <source>
        <dbReference type="ARBA" id="ARBA00008769"/>
    </source>
</evidence>
<sequence length="649" mass="68093">MFKFLLNSLVVSPAVLGAALALSSGAIAAEKSVVVSSSPVTTIAAKTQEIEALVAPSVEVKTTQAAEVVAPEAIQAKAVSETTAELKLSKVAPIQIAQVSAPEAQPSAPSSDLNSIDQINRYSREGKSGASVGQVTSVSQLSDVRPTDWAFQALQSLVERYGCIVGYPDKTFRGNRALTRFEFAAGLNACLDRVNELIAAATADLVKKEDLATLQRLQEEFAAELATLRGRVDALEARTSTLEKQQFSTTTKLAGEAIFAITDEFGVRNSGGNNTVFQDRVRLALNTSFTGSDLLVTRLAAGNAGTFNLQNPNRLGLGQVSGTNAEGLQTFNFGNTGGNQIFADWVAYFFNLGEKVRVYVPAVGGLHYDYAPTVSPALDAFDGGTGPLSVFAQRNPIYLIGGGAGAGINFELTPAFTISAGYLADNSNGRDALGNAVPSTVASANNPSNGNGLFNGSYSALAQITFKPSQALSLGLTYVNAYRRSAIFDTGNGGTGGSGTLFANQGRNVLGAVTPSEINAYGAEVAFRLSPQIVLNAFGSYINADFVGDNAGSRTIWTYGAGVAFPDFGKKGNLLGFMAGAEPYLGNPTAVQRAQGVSNSIPLHIEGFYKYQLNDNISITPGVIWVINPGQNDNNDDVVIGTVRTTFTF</sequence>
<dbReference type="Pfam" id="PF00395">
    <property type="entry name" value="SLH"/>
    <property type="match status" value="1"/>
</dbReference>
<proteinExistence type="inferred from homology"/>
<evidence type="ECO:0000313" key="6">
    <source>
        <dbReference type="Proteomes" id="UP000238634"/>
    </source>
</evidence>
<comment type="caution">
    <text evidence="5">The sequence shown here is derived from an EMBL/GenBank/DDBJ whole genome shotgun (WGS) entry which is preliminary data.</text>
</comment>